<evidence type="ECO:0000313" key="3">
    <source>
        <dbReference type="EMBL" id="CAF2107698.1"/>
    </source>
</evidence>
<dbReference type="Proteomes" id="UP000663855">
    <property type="component" value="Unassembled WGS sequence"/>
</dbReference>
<accession>A0A816UZG8</accession>
<dbReference type="OrthoDB" id="9975490at2759"/>
<dbReference type="EMBL" id="CAJNOV010010133">
    <property type="protein sequence ID" value="CAF1393888.1"/>
    <property type="molecule type" value="Genomic_DNA"/>
</dbReference>
<dbReference type="EMBL" id="CAJOBH010004291">
    <property type="protein sequence ID" value="CAF3984557.1"/>
    <property type="molecule type" value="Genomic_DNA"/>
</dbReference>
<name>A0A816UZG8_9BILA</name>
<proteinExistence type="predicted"/>
<dbReference type="Proteomes" id="UP000663834">
    <property type="component" value="Unassembled WGS sequence"/>
</dbReference>
<dbReference type="Proteomes" id="UP000676336">
    <property type="component" value="Unassembled WGS sequence"/>
</dbReference>
<evidence type="ECO:0000313" key="6">
    <source>
        <dbReference type="EMBL" id="CAF3964002.1"/>
    </source>
</evidence>
<evidence type="ECO:0000313" key="10">
    <source>
        <dbReference type="EMBL" id="CAF4192949.1"/>
    </source>
</evidence>
<sequence length="155" mass="17809">MAFSKRPRDRIIHGLGLLVAGFASIGMDIGNNRFNGRMIDEYHCTKFLNDNMVIRRFYLHESLIRHNFLVFQTDSGHTFRVHLIAAVTPTDYQPISVVIARTYWKPTTKSIGMCDKTARDLKRAVQHQVEQFGTFEVGYNDCRHFARNVAAFLAS</sequence>
<evidence type="ECO:0000313" key="2">
    <source>
        <dbReference type="EMBL" id="CAF1676322.1"/>
    </source>
</evidence>
<evidence type="ECO:0000313" key="9">
    <source>
        <dbReference type="EMBL" id="CAF4109572.1"/>
    </source>
</evidence>
<reference evidence="3" key="1">
    <citation type="submission" date="2021-02" db="EMBL/GenBank/DDBJ databases">
        <authorList>
            <person name="Nowell W R."/>
        </authorList>
    </citation>
    <scope>NUCLEOTIDE SEQUENCE</scope>
</reference>
<dbReference type="Proteomes" id="UP000663866">
    <property type="component" value="Unassembled WGS sequence"/>
</dbReference>
<evidence type="ECO:0000313" key="12">
    <source>
        <dbReference type="Proteomes" id="UP000663866"/>
    </source>
</evidence>
<dbReference type="EMBL" id="CAJNRF010016453">
    <property type="protein sequence ID" value="CAF2204765.1"/>
    <property type="molecule type" value="Genomic_DNA"/>
</dbReference>
<dbReference type="EMBL" id="CAJOBG010004414">
    <property type="protein sequence ID" value="CAF4109572.1"/>
    <property type="molecule type" value="Genomic_DNA"/>
</dbReference>
<evidence type="ECO:0000313" key="11">
    <source>
        <dbReference type="Proteomes" id="UP000663824"/>
    </source>
</evidence>
<evidence type="ECO:0000313" key="7">
    <source>
        <dbReference type="EMBL" id="CAF3965968.1"/>
    </source>
</evidence>
<dbReference type="Proteomes" id="UP000663887">
    <property type="component" value="Unassembled WGS sequence"/>
</dbReference>
<evidence type="ECO:0000313" key="8">
    <source>
        <dbReference type="EMBL" id="CAF3984557.1"/>
    </source>
</evidence>
<dbReference type="Proteomes" id="UP000663824">
    <property type="component" value="Unassembled WGS sequence"/>
</dbReference>
<dbReference type="EMBL" id="CAJOBI010003364">
    <property type="protein sequence ID" value="CAF3965968.1"/>
    <property type="molecule type" value="Genomic_DNA"/>
</dbReference>
<dbReference type="Proteomes" id="UP000663842">
    <property type="component" value="Unassembled WGS sequence"/>
</dbReference>
<dbReference type="EMBL" id="CAJNOW010019935">
    <property type="protein sequence ID" value="CAF1676322.1"/>
    <property type="molecule type" value="Genomic_DNA"/>
</dbReference>
<dbReference type="EMBL" id="CAJNRG010016504">
    <property type="protein sequence ID" value="CAF2201684.1"/>
    <property type="molecule type" value="Genomic_DNA"/>
</dbReference>
<gene>
    <name evidence="8" type="ORF">BYL167_LOCUS12798</name>
    <name evidence="1" type="ORF">CJN711_LOCUS21607</name>
    <name evidence="6" type="ORF">GIL414_LOCUS9788</name>
    <name evidence="2" type="ORF">KQP761_LOCUS35460</name>
    <name evidence="3" type="ORF">MBJ925_LOCUS23584</name>
    <name evidence="9" type="ORF">OVN521_LOCUS21349</name>
    <name evidence="7" type="ORF">SMN809_LOCUS10057</name>
    <name evidence="10" type="ORF">UXM345_LOCUS27545</name>
    <name evidence="5" type="ORF">WKI299_LOCUS34690</name>
    <name evidence="4" type="ORF">XDN619_LOCUS32818</name>
</gene>
<evidence type="ECO:0000313" key="5">
    <source>
        <dbReference type="EMBL" id="CAF2204765.1"/>
    </source>
</evidence>
<dbReference type="AlphaFoldDB" id="A0A816UZG8"/>
<protein>
    <submittedName>
        <fullName evidence="3">Uncharacterized protein</fullName>
    </submittedName>
</protein>
<organism evidence="3 11">
    <name type="scientific">Rotaria magnacalcarata</name>
    <dbReference type="NCBI Taxonomy" id="392030"/>
    <lineage>
        <taxon>Eukaryota</taxon>
        <taxon>Metazoa</taxon>
        <taxon>Spiralia</taxon>
        <taxon>Gnathifera</taxon>
        <taxon>Rotifera</taxon>
        <taxon>Eurotatoria</taxon>
        <taxon>Bdelloidea</taxon>
        <taxon>Philodinida</taxon>
        <taxon>Philodinidae</taxon>
        <taxon>Rotaria</taxon>
    </lineage>
</organism>
<dbReference type="Proteomes" id="UP000681967">
    <property type="component" value="Unassembled WGS sequence"/>
</dbReference>
<dbReference type="EMBL" id="CAJNRE010012138">
    <property type="protein sequence ID" value="CAF2107698.1"/>
    <property type="molecule type" value="Genomic_DNA"/>
</dbReference>
<dbReference type="EMBL" id="CAJOBJ010003397">
    <property type="protein sequence ID" value="CAF3964002.1"/>
    <property type="molecule type" value="Genomic_DNA"/>
</dbReference>
<keyword evidence="12" id="KW-1185">Reference proteome</keyword>
<evidence type="ECO:0000313" key="1">
    <source>
        <dbReference type="EMBL" id="CAF1393888.1"/>
    </source>
</evidence>
<dbReference type="Proteomes" id="UP000681720">
    <property type="component" value="Unassembled WGS sequence"/>
</dbReference>
<evidence type="ECO:0000313" key="4">
    <source>
        <dbReference type="EMBL" id="CAF2201684.1"/>
    </source>
</evidence>
<comment type="caution">
    <text evidence="3">The sequence shown here is derived from an EMBL/GenBank/DDBJ whole genome shotgun (WGS) entry which is preliminary data.</text>
</comment>
<dbReference type="Proteomes" id="UP000663856">
    <property type="component" value="Unassembled WGS sequence"/>
</dbReference>
<dbReference type="EMBL" id="CAJOBF010005980">
    <property type="protein sequence ID" value="CAF4192949.1"/>
    <property type="molecule type" value="Genomic_DNA"/>
</dbReference>